<evidence type="ECO:0000313" key="2">
    <source>
        <dbReference type="EMBL" id="KAK4135458.1"/>
    </source>
</evidence>
<organism evidence="2 3">
    <name type="scientific">Trichocladium antarcticum</name>
    <dbReference type="NCBI Taxonomy" id="1450529"/>
    <lineage>
        <taxon>Eukaryota</taxon>
        <taxon>Fungi</taxon>
        <taxon>Dikarya</taxon>
        <taxon>Ascomycota</taxon>
        <taxon>Pezizomycotina</taxon>
        <taxon>Sordariomycetes</taxon>
        <taxon>Sordariomycetidae</taxon>
        <taxon>Sordariales</taxon>
        <taxon>Chaetomiaceae</taxon>
        <taxon>Trichocladium</taxon>
    </lineage>
</organism>
<evidence type="ECO:0000313" key="3">
    <source>
        <dbReference type="Proteomes" id="UP001304895"/>
    </source>
</evidence>
<name>A0AAN6ZEZ8_9PEZI</name>
<accession>A0AAN6ZEZ8</accession>
<dbReference type="EMBL" id="MU853406">
    <property type="protein sequence ID" value="KAK4135458.1"/>
    <property type="molecule type" value="Genomic_DNA"/>
</dbReference>
<reference evidence="2" key="1">
    <citation type="journal article" date="2023" name="Mol. Phylogenet. Evol.">
        <title>Genome-scale phylogeny and comparative genomics of the fungal order Sordariales.</title>
        <authorList>
            <person name="Hensen N."/>
            <person name="Bonometti L."/>
            <person name="Westerberg I."/>
            <person name="Brannstrom I.O."/>
            <person name="Guillou S."/>
            <person name="Cros-Aarteil S."/>
            <person name="Calhoun S."/>
            <person name="Haridas S."/>
            <person name="Kuo A."/>
            <person name="Mondo S."/>
            <person name="Pangilinan J."/>
            <person name="Riley R."/>
            <person name="LaButti K."/>
            <person name="Andreopoulos B."/>
            <person name="Lipzen A."/>
            <person name="Chen C."/>
            <person name="Yan M."/>
            <person name="Daum C."/>
            <person name="Ng V."/>
            <person name="Clum A."/>
            <person name="Steindorff A."/>
            <person name="Ohm R.A."/>
            <person name="Martin F."/>
            <person name="Silar P."/>
            <person name="Natvig D.O."/>
            <person name="Lalanne C."/>
            <person name="Gautier V."/>
            <person name="Ament-Velasquez S.L."/>
            <person name="Kruys A."/>
            <person name="Hutchinson M.I."/>
            <person name="Powell A.J."/>
            <person name="Barry K."/>
            <person name="Miller A.N."/>
            <person name="Grigoriev I.V."/>
            <person name="Debuchy R."/>
            <person name="Gladieux P."/>
            <person name="Hiltunen Thoren M."/>
            <person name="Johannesson H."/>
        </authorList>
    </citation>
    <scope>NUCLEOTIDE SEQUENCE</scope>
    <source>
        <strain evidence="2">CBS 123565</strain>
    </source>
</reference>
<protein>
    <submittedName>
        <fullName evidence="2">Uncharacterized protein</fullName>
    </submittedName>
</protein>
<keyword evidence="3" id="KW-1185">Reference proteome</keyword>
<reference evidence="2" key="2">
    <citation type="submission" date="2023-05" db="EMBL/GenBank/DDBJ databases">
        <authorList>
            <consortium name="Lawrence Berkeley National Laboratory"/>
            <person name="Steindorff A."/>
            <person name="Hensen N."/>
            <person name="Bonometti L."/>
            <person name="Westerberg I."/>
            <person name="Brannstrom I.O."/>
            <person name="Guillou S."/>
            <person name="Cros-Aarteil S."/>
            <person name="Calhoun S."/>
            <person name="Haridas S."/>
            <person name="Kuo A."/>
            <person name="Mondo S."/>
            <person name="Pangilinan J."/>
            <person name="Riley R."/>
            <person name="Labutti K."/>
            <person name="Andreopoulos B."/>
            <person name="Lipzen A."/>
            <person name="Chen C."/>
            <person name="Yanf M."/>
            <person name="Daum C."/>
            <person name="Ng V."/>
            <person name="Clum A."/>
            <person name="Ohm R."/>
            <person name="Martin F."/>
            <person name="Silar P."/>
            <person name="Natvig D."/>
            <person name="Lalanne C."/>
            <person name="Gautier V."/>
            <person name="Ament-Velasquez S.L."/>
            <person name="Kruys A."/>
            <person name="Hutchinson M.I."/>
            <person name="Powell A.J."/>
            <person name="Barry K."/>
            <person name="Miller A.N."/>
            <person name="Grigoriev I.V."/>
            <person name="Debuchy R."/>
            <person name="Gladieux P."/>
            <person name="Thoren M.H."/>
            <person name="Johannesson H."/>
        </authorList>
    </citation>
    <scope>NUCLEOTIDE SEQUENCE</scope>
    <source>
        <strain evidence="2">CBS 123565</strain>
    </source>
</reference>
<sequence>MHMAGLGRNGDEGVGLGHDISMSSSPDVRQPTLDTLPRDEITGGGCRLWFDVSREWTLQPLGVAGIGNDTDK</sequence>
<proteinExistence type="predicted"/>
<dbReference type="Proteomes" id="UP001304895">
    <property type="component" value="Unassembled WGS sequence"/>
</dbReference>
<gene>
    <name evidence="2" type="ORF">BT67DRAFT_277464</name>
</gene>
<feature type="region of interest" description="Disordered" evidence="1">
    <location>
        <begin position="1"/>
        <end position="39"/>
    </location>
</feature>
<evidence type="ECO:0000256" key="1">
    <source>
        <dbReference type="SAM" id="MobiDB-lite"/>
    </source>
</evidence>
<comment type="caution">
    <text evidence="2">The sequence shown here is derived from an EMBL/GenBank/DDBJ whole genome shotgun (WGS) entry which is preliminary data.</text>
</comment>
<dbReference type="AlphaFoldDB" id="A0AAN6ZEZ8"/>